<proteinExistence type="predicted"/>
<keyword evidence="1" id="KW-0472">Membrane</keyword>
<reference evidence="2 3" key="1">
    <citation type="submission" date="2021-03" db="EMBL/GenBank/DDBJ databases">
        <title>Genomic Encyclopedia of Type Strains, Phase IV (KMG-IV): sequencing the most valuable type-strain genomes for metagenomic binning, comparative biology and taxonomic classification.</title>
        <authorList>
            <person name="Goeker M."/>
        </authorList>
    </citation>
    <scope>NUCLEOTIDE SEQUENCE [LARGE SCALE GENOMIC DNA]</scope>
    <source>
        <strain evidence="2 3">DSM 101953</strain>
    </source>
</reference>
<feature type="transmembrane region" description="Helical" evidence="1">
    <location>
        <begin position="189"/>
        <end position="209"/>
    </location>
</feature>
<feature type="transmembrane region" description="Helical" evidence="1">
    <location>
        <begin position="473"/>
        <end position="494"/>
    </location>
</feature>
<organism evidence="2 3">
    <name type="scientific">Paenibacillus silagei</name>
    <dbReference type="NCBI Taxonomy" id="1670801"/>
    <lineage>
        <taxon>Bacteria</taxon>
        <taxon>Bacillati</taxon>
        <taxon>Bacillota</taxon>
        <taxon>Bacilli</taxon>
        <taxon>Bacillales</taxon>
        <taxon>Paenibacillaceae</taxon>
        <taxon>Paenibacillus</taxon>
    </lineage>
</organism>
<feature type="transmembrane region" description="Helical" evidence="1">
    <location>
        <begin position="149"/>
        <end position="177"/>
    </location>
</feature>
<evidence type="ECO:0000313" key="3">
    <source>
        <dbReference type="Proteomes" id="UP000773462"/>
    </source>
</evidence>
<keyword evidence="3" id="KW-1185">Reference proteome</keyword>
<name>A0ABS4NU23_9BACL</name>
<feature type="transmembrane region" description="Helical" evidence="1">
    <location>
        <begin position="500"/>
        <end position="521"/>
    </location>
</feature>
<feature type="transmembrane region" description="Helical" evidence="1">
    <location>
        <begin position="33"/>
        <end position="58"/>
    </location>
</feature>
<feature type="transmembrane region" description="Helical" evidence="1">
    <location>
        <begin position="356"/>
        <end position="376"/>
    </location>
</feature>
<feature type="transmembrane region" description="Helical" evidence="1">
    <location>
        <begin position="397"/>
        <end position="419"/>
    </location>
</feature>
<feature type="transmembrane region" description="Helical" evidence="1">
    <location>
        <begin position="119"/>
        <end position="143"/>
    </location>
</feature>
<keyword evidence="1" id="KW-0812">Transmembrane</keyword>
<comment type="caution">
    <text evidence="2">The sequence shown here is derived from an EMBL/GenBank/DDBJ whole genome shotgun (WGS) entry which is preliminary data.</text>
</comment>
<gene>
    <name evidence="2" type="ORF">J2Z70_003728</name>
</gene>
<feature type="transmembrane region" description="Helical" evidence="1">
    <location>
        <begin position="246"/>
        <end position="269"/>
    </location>
</feature>
<dbReference type="Proteomes" id="UP000773462">
    <property type="component" value="Unassembled WGS sequence"/>
</dbReference>
<feature type="transmembrane region" description="Helical" evidence="1">
    <location>
        <begin position="70"/>
        <end position="98"/>
    </location>
</feature>
<dbReference type="EMBL" id="JAGGLV010000012">
    <property type="protein sequence ID" value="MBP2113567.1"/>
    <property type="molecule type" value="Genomic_DNA"/>
</dbReference>
<protein>
    <submittedName>
        <fullName evidence="2">ABC-2 type transport system permease protein</fullName>
    </submittedName>
</protein>
<dbReference type="RefSeq" id="WP_209875681.1">
    <property type="nucleotide sequence ID" value="NZ_JAGGLV010000012.1"/>
</dbReference>
<feature type="transmembrane region" description="Helical" evidence="1">
    <location>
        <begin position="315"/>
        <end position="336"/>
    </location>
</feature>
<accession>A0ABS4NU23</accession>
<sequence length="532" mass="58332">MINVWRLTKLQLLSSFGLNKALHTKDSAQRRKALLLSIAMIAGILMIGAVSFGYSFMMAQSFEQLGRMDLLLAVMMAVTSLVGFFTTVYKASGVLFSYKDYDMIMSLPVKTSHVVASRVLQLYVMNLFFTLLVMLPAGAVYAIHVKPGVLFYLFFLLTLFFITLLPIIAATLVGTLISWVSSRFRASKILNMILTFAFIIILMLGSFTLNQGQQAIADVGAALGDMIFKVYPPASLYVDAVCSYRVSALLFFIAVSVLVFMLFSILLATRYKAIHTGLMTSRASRGYTMKPLQANSAFKALYLKELRRYFSSVNYVLNTGIGMVLLLMMSISLLFVSSEQLGTILDIPQLSDSLSTLSPLVISLFVVLSCTTACSISLEGNHLWILTSSPVPKPAIVFSKVAVNLTITLPITAVSWGLLAYTLHAGWMESILMLAVPVIYACYSALLGVMVNLKLPKLDWTSEVAAIKQSASVLVTMVIGVLTLAVPAVLFMLLPGMDGNLILLGYCILMAAVCAGMYRYIQINGERLFQKL</sequence>
<evidence type="ECO:0000256" key="1">
    <source>
        <dbReference type="SAM" id="Phobius"/>
    </source>
</evidence>
<feature type="transmembrane region" description="Helical" evidence="1">
    <location>
        <begin position="431"/>
        <end position="453"/>
    </location>
</feature>
<evidence type="ECO:0000313" key="2">
    <source>
        <dbReference type="EMBL" id="MBP2113567.1"/>
    </source>
</evidence>
<keyword evidence="1" id="KW-1133">Transmembrane helix</keyword>